<dbReference type="OrthoDB" id="9772024at2"/>
<dbReference type="PANTHER" id="PTHR30404">
    <property type="entry name" value="N-ACETYLMURAMOYL-L-ALANINE AMIDASE"/>
    <property type="match status" value="1"/>
</dbReference>
<dbReference type="eggNOG" id="COG0860">
    <property type="taxonomic scope" value="Bacteria"/>
</dbReference>
<dbReference type="PANTHER" id="PTHR30404:SF0">
    <property type="entry name" value="N-ACETYLMURAMOYL-L-ALANINE AMIDASE AMIC"/>
    <property type="match status" value="1"/>
</dbReference>
<dbReference type="HOGENOM" id="CLU_014322_9_5_9"/>
<reference evidence="3 4" key="1">
    <citation type="journal article" date="2012" name="J. Bacteriol.">
        <title>Complete genome sequences of Desulfosporosinus orientis DSM765T, Desulfosporosinus youngiae DSM17734T, Desulfosporosinus meridiei DSM13257T, and Desulfosporosinus acidiphilus DSM22704T.</title>
        <authorList>
            <person name="Pester M."/>
            <person name="Brambilla E."/>
            <person name="Alazard D."/>
            <person name="Rattei T."/>
            <person name="Weinmaier T."/>
            <person name="Han J."/>
            <person name="Lucas S."/>
            <person name="Lapidus A."/>
            <person name="Cheng J.F."/>
            <person name="Goodwin L."/>
            <person name="Pitluck S."/>
            <person name="Peters L."/>
            <person name="Ovchinnikova G."/>
            <person name="Teshima H."/>
            <person name="Detter J.C."/>
            <person name="Han C.S."/>
            <person name="Tapia R."/>
            <person name="Land M.L."/>
            <person name="Hauser L."/>
            <person name="Kyrpides N.C."/>
            <person name="Ivanova N.N."/>
            <person name="Pagani I."/>
            <person name="Huntmann M."/>
            <person name="Wei C.L."/>
            <person name="Davenport K.W."/>
            <person name="Daligault H."/>
            <person name="Chain P.S."/>
            <person name="Chen A."/>
            <person name="Mavromatis K."/>
            <person name="Markowitz V."/>
            <person name="Szeto E."/>
            <person name="Mikhailova N."/>
            <person name="Pati A."/>
            <person name="Wagner M."/>
            <person name="Woyke T."/>
            <person name="Ollivier B."/>
            <person name="Klenk H.P."/>
            <person name="Spring S."/>
            <person name="Loy A."/>
        </authorList>
    </citation>
    <scope>NUCLEOTIDE SEQUENCE [LARGE SCALE GENOMIC DNA]</scope>
    <source>
        <strain evidence="4">ATCC BAA-275 / DSM 13257 / NCIMB 13706 / S10</strain>
    </source>
</reference>
<dbReference type="AlphaFoldDB" id="J7J2D5"/>
<proteinExistence type="predicted"/>
<dbReference type="InterPro" id="IPR002508">
    <property type="entry name" value="MurNAc-LAA_cat"/>
</dbReference>
<evidence type="ECO:0000259" key="2">
    <source>
        <dbReference type="SMART" id="SM00646"/>
    </source>
</evidence>
<dbReference type="InterPro" id="IPR050695">
    <property type="entry name" value="N-acetylmuramoyl_amidase_3"/>
</dbReference>
<protein>
    <submittedName>
        <fullName evidence="3">N-acetylmuramoyl-L-alanine amidase</fullName>
    </submittedName>
</protein>
<dbReference type="GO" id="GO:0030288">
    <property type="term" value="C:outer membrane-bounded periplasmic space"/>
    <property type="evidence" value="ECO:0007669"/>
    <property type="project" value="TreeGrafter"/>
</dbReference>
<dbReference type="STRING" id="768704.Desmer_3264"/>
<keyword evidence="4" id="KW-1185">Reference proteome</keyword>
<dbReference type="EMBL" id="CP003629">
    <property type="protein sequence ID" value="AFQ45141.1"/>
    <property type="molecule type" value="Genomic_DNA"/>
</dbReference>
<dbReference type="SUPFAM" id="SSF53187">
    <property type="entry name" value="Zn-dependent exopeptidases"/>
    <property type="match status" value="1"/>
</dbReference>
<evidence type="ECO:0000313" key="3">
    <source>
        <dbReference type="EMBL" id="AFQ45141.1"/>
    </source>
</evidence>
<dbReference type="KEGG" id="dmi:Desmer_3264"/>
<reference evidence="4" key="2">
    <citation type="submission" date="2012-08" db="EMBL/GenBank/DDBJ databases">
        <title>Finished genome of Desulfosporosinus meridiei DSM 13257.</title>
        <authorList>
            <person name="Huntemann M."/>
            <person name="Wei C.-L."/>
            <person name="Han J."/>
            <person name="Detter J.C."/>
            <person name="Han C."/>
            <person name="Davenport K."/>
            <person name="Daligault H."/>
            <person name="Erkkila T."/>
            <person name="Gu W."/>
            <person name="Munk A.C.C."/>
            <person name="Teshima H."/>
            <person name="Xu Y."/>
            <person name="Chain P."/>
            <person name="Tapia R."/>
            <person name="Chen A."/>
            <person name="Krypides N."/>
            <person name="Mavromatis K."/>
            <person name="Markowitz V."/>
            <person name="Szeto E."/>
            <person name="Ivanova N."/>
            <person name="Mikhailova N."/>
            <person name="Ovchinnikova G."/>
            <person name="Pagani I."/>
            <person name="Pati A."/>
            <person name="Goodwin L."/>
            <person name="Peters L."/>
            <person name="Pitluck S."/>
            <person name="Woyke T."/>
            <person name="Pester M."/>
            <person name="Spring S."/>
            <person name="Ollivier B."/>
            <person name="Rattei T."/>
            <person name="Klenk H.-P."/>
            <person name="Wagner M."/>
            <person name="Loy A."/>
        </authorList>
    </citation>
    <scope>NUCLEOTIDE SEQUENCE [LARGE SCALE GENOMIC DNA]</scope>
    <source>
        <strain evidence="4">ATCC BAA-275 / DSM 13257 / NCIMB 13706 / S10</strain>
    </source>
</reference>
<accession>J7J2D5</accession>
<dbReference type="CDD" id="cd02696">
    <property type="entry name" value="MurNAc-LAA"/>
    <property type="match status" value="1"/>
</dbReference>
<gene>
    <name evidence="3" type="ordered locus">Desmer_3264</name>
</gene>
<dbReference type="Pfam" id="PF01520">
    <property type="entry name" value="Amidase_3"/>
    <property type="match status" value="1"/>
</dbReference>
<dbReference type="SMART" id="SM00646">
    <property type="entry name" value="Ami_3"/>
    <property type="match status" value="1"/>
</dbReference>
<dbReference type="Proteomes" id="UP000005262">
    <property type="component" value="Chromosome"/>
</dbReference>
<evidence type="ECO:0000256" key="1">
    <source>
        <dbReference type="ARBA" id="ARBA00022801"/>
    </source>
</evidence>
<keyword evidence="1" id="KW-0378">Hydrolase</keyword>
<name>J7J2D5_DESMD</name>
<feature type="domain" description="MurNAc-LAA" evidence="2">
    <location>
        <begin position="62"/>
        <end position="172"/>
    </location>
</feature>
<sequence>MKAVINYGHGPKDIGYDPGAIGPTGYQEAMQNKEVGELVVTKLKKNGWEILAIQDGDLWDVTNQANDYKPHYFLSIHANSFTDPNAHGIETIALGAGGKGEKIAKEIQKELVAATGLTNRGIKFNNLHVLRETDCPAVLVEIGFISNPAEEALMKQDRFDESVSSAICRGFSRAVGIPYTESVKDTALNPVPTVMYRVILNDKQTMALSYQDAAIAEVKKAVEAGQAQKGAVQRNTDSVNVFEYTMTQNNN</sequence>
<dbReference type="GO" id="GO:0008745">
    <property type="term" value="F:N-acetylmuramoyl-L-alanine amidase activity"/>
    <property type="evidence" value="ECO:0007669"/>
    <property type="project" value="InterPro"/>
</dbReference>
<dbReference type="GO" id="GO:0009253">
    <property type="term" value="P:peptidoglycan catabolic process"/>
    <property type="evidence" value="ECO:0007669"/>
    <property type="project" value="InterPro"/>
</dbReference>
<dbReference type="Gene3D" id="3.40.630.40">
    <property type="entry name" value="Zn-dependent exopeptidases"/>
    <property type="match status" value="1"/>
</dbReference>
<dbReference type="RefSeq" id="WP_014904050.1">
    <property type="nucleotide sequence ID" value="NC_018515.1"/>
</dbReference>
<evidence type="ECO:0000313" key="4">
    <source>
        <dbReference type="Proteomes" id="UP000005262"/>
    </source>
</evidence>
<organism evidence="3 4">
    <name type="scientific">Desulfosporosinus meridiei (strain ATCC BAA-275 / DSM 13257 / KCTC 12902 / NCIMB 13706 / S10)</name>
    <dbReference type="NCBI Taxonomy" id="768704"/>
    <lineage>
        <taxon>Bacteria</taxon>
        <taxon>Bacillati</taxon>
        <taxon>Bacillota</taxon>
        <taxon>Clostridia</taxon>
        <taxon>Eubacteriales</taxon>
        <taxon>Desulfitobacteriaceae</taxon>
        <taxon>Desulfosporosinus</taxon>
    </lineage>
</organism>